<dbReference type="AlphaFoldDB" id="A0A177JZ79"/>
<feature type="domain" description="HTH marR-type" evidence="1">
    <location>
        <begin position="47"/>
        <end position="179"/>
    </location>
</feature>
<dbReference type="PROSITE" id="PS50995">
    <property type="entry name" value="HTH_MARR_2"/>
    <property type="match status" value="1"/>
</dbReference>
<dbReference type="Proteomes" id="UP000077262">
    <property type="component" value="Unassembled WGS sequence"/>
</dbReference>
<organism evidence="2 3">
    <name type="scientific">Sphingobium yanoikuyae</name>
    <name type="common">Sphingomonas yanoikuyae</name>
    <dbReference type="NCBI Taxonomy" id="13690"/>
    <lineage>
        <taxon>Bacteria</taxon>
        <taxon>Pseudomonadati</taxon>
        <taxon>Pseudomonadota</taxon>
        <taxon>Alphaproteobacteria</taxon>
        <taxon>Sphingomonadales</taxon>
        <taxon>Sphingomonadaceae</taxon>
        <taxon>Sphingobium</taxon>
    </lineage>
</organism>
<protein>
    <submittedName>
        <fullName evidence="2">MarR family transcriptional regulator</fullName>
    </submittedName>
</protein>
<dbReference type="Pfam" id="PF12802">
    <property type="entry name" value="MarR_2"/>
    <property type="match status" value="1"/>
</dbReference>
<dbReference type="GO" id="GO:0006950">
    <property type="term" value="P:response to stress"/>
    <property type="evidence" value="ECO:0007669"/>
    <property type="project" value="TreeGrafter"/>
</dbReference>
<dbReference type="InterPro" id="IPR036390">
    <property type="entry name" value="WH_DNA-bd_sf"/>
</dbReference>
<dbReference type="EMBL" id="LSTR01000020">
    <property type="protein sequence ID" value="OAH46492.1"/>
    <property type="molecule type" value="Genomic_DNA"/>
</dbReference>
<dbReference type="OrthoDB" id="8447118at2"/>
<name>A0A177JZ79_SPHYA</name>
<dbReference type="SMART" id="SM00347">
    <property type="entry name" value="HTH_MARR"/>
    <property type="match status" value="1"/>
</dbReference>
<evidence type="ECO:0000313" key="2">
    <source>
        <dbReference type="EMBL" id="OAH46492.1"/>
    </source>
</evidence>
<gene>
    <name evidence="2" type="ORF">AX777_01100</name>
</gene>
<evidence type="ECO:0000259" key="1">
    <source>
        <dbReference type="PROSITE" id="PS50995"/>
    </source>
</evidence>
<dbReference type="InterPro" id="IPR039422">
    <property type="entry name" value="MarR/SlyA-like"/>
</dbReference>
<dbReference type="InterPro" id="IPR000835">
    <property type="entry name" value="HTH_MarR-typ"/>
</dbReference>
<dbReference type="PANTHER" id="PTHR33164:SF89">
    <property type="entry name" value="MARR FAMILY REGULATORY PROTEIN"/>
    <property type="match status" value="1"/>
</dbReference>
<dbReference type="SUPFAM" id="SSF46785">
    <property type="entry name" value="Winged helix' DNA-binding domain"/>
    <property type="match status" value="1"/>
</dbReference>
<dbReference type="PANTHER" id="PTHR33164">
    <property type="entry name" value="TRANSCRIPTIONAL REGULATOR, MARR FAMILY"/>
    <property type="match status" value="1"/>
</dbReference>
<dbReference type="GO" id="GO:0003700">
    <property type="term" value="F:DNA-binding transcription factor activity"/>
    <property type="evidence" value="ECO:0007669"/>
    <property type="project" value="InterPro"/>
</dbReference>
<sequence length="203" mass="22834">MPIISAIFNPKAEIIFHMMKYIVRNFWPRWRFSGLRAMRLPMDSEIASLTLRALRRVLRATEIGSRQLATTTGLTPSQLLVLREIDTRLSVTPSAVAQALQFSQATITAIVDRLVALGFVQRQRGERDKRQIHLTLLPAGRDALADAPDPLQKRFTDRFDALPSWEQAMILAATERLAMLMDADSIDAAPLLDSGRIDRSEPL</sequence>
<dbReference type="Gene3D" id="1.10.10.10">
    <property type="entry name" value="Winged helix-like DNA-binding domain superfamily/Winged helix DNA-binding domain"/>
    <property type="match status" value="1"/>
</dbReference>
<evidence type="ECO:0000313" key="3">
    <source>
        <dbReference type="Proteomes" id="UP000077262"/>
    </source>
</evidence>
<dbReference type="InterPro" id="IPR036388">
    <property type="entry name" value="WH-like_DNA-bd_sf"/>
</dbReference>
<dbReference type="PRINTS" id="PR00598">
    <property type="entry name" value="HTHMARR"/>
</dbReference>
<accession>A0A177JZ79</accession>
<proteinExistence type="predicted"/>
<comment type="caution">
    <text evidence="2">The sequence shown here is derived from an EMBL/GenBank/DDBJ whole genome shotgun (WGS) entry which is preliminary data.</text>
</comment>
<reference evidence="2 3" key="1">
    <citation type="submission" date="2016-02" db="EMBL/GenBank/DDBJ databases">
        <authorList>
            <person name="Wen L."/>
            <person name="He K."/>
            <person name="Yang H."/>
        </authorList>
    </citation>
    <scope>NUCLEOTIDE SEQUENCE [LARGE SCALE GENOMIC DNA]</scope>
    <source>
        <strain evidence="2 3">CD09_2</strain>
    </source>
</reference>